<gene>
    <name evidence="2" type="ORF">WK57_16665</name>
    <name evidence="1" type="ORF">WL29_10350</name>
</gene>
<proteinExistence type="predicted"/>
<evidence type="ECO:0000313" key="1">
    <source>
        <dbReference type="EMBL" id="KWA67906.1"/>
    </source>
</evidence>
<name>A0A119H5B5_9BURK</name>
<accession>A0A119H5B5</accession>
<evidence type="ECO:0000313" key="4">
    <source>
        <dbReference type="Proteomes" id="UP000070119"/>
    </source>
</evidence>
<sequence>MQRITSRTLEPAAPQSVILFDVTDDRFDRLTSLEPLALLLAQRLVLASMDQFDRPEFGIDAAIAHIGQHRLRLRFAEHTLQQDARLLELCRARHLQQPAIGRKRDRLLLNRRIDDHRLELGGLDYLHVCRRRDRRCQQFLDAGFAEHLAKAPRIGRIARQPRLEVFLAAEVLKVHVLRPALAHRLVALIERMLQVAQPEHPANRQARSARCAHARAGKLRCRAEQIDHLRSNAFAMAMREQRRHRRFELRPRHARREHRKRMAQVDHRIEAASEEIVGHVGALKLPSFKSDRYSFWEFAAHPTPGNPLQCSVQLCVACPIC</sequence>
<reference evidence="1 3" key="1">
    <citation type="submission" date="2015-11" db="EMBL/GenBank/DDBJ databases">
        <title>Expanding the genomic diversity of Burkholderia species for the development of highly accurate diagnostics.</title>
        <authorList>
            <person name="Sahl J."/>
            <person name="Keim P."/>
            <person name="Wagner D."/>
        </authorList>
    </citation>
    <scope>NUCLEOTIDE SEQUENCE [LARGE SCALE GENOMIC DNA]</scope>
    <source>
        <strain evidence="1 3">MSMB2087WGS</strain>
    </source>
</reference>
<comment type="caution">
    <text evidence="1">The sequence shown here is derived from an EMBL/GenBank/DDBJ whole genome shotgun (WGS) entry which is preliminary data.</text>
</comment>
<reference evidence="2 4" key="2">
    <citation type="submission" date="2015-11" db="EMBL/GenBank/DDBJ databases">
        <authorList>
            <person name="Sahl J."/>
            <person name="Wagner D."/>
            <person name="Keim P."/>
        </authorList>
    </citation>
    <scope>NUCLEOTIDE SEQUENCE [LARGE SCALE GENOMIC DNA]</scope>
    <source>
        <strain evidence="2 4">MSMB1157</strain>
    </source>
</reference>
<evidence type="ECO:0000313" key="2">
    <source>
        <dbReference type="EMBL" id="KWZ58730.1"/>
    </source>
</evidence>
<evidence type="ECO:0000313" key="3">
    <source>
        <dbReference type="Proteomes" id="UP000060630"/>
    </source>
</evidence>
<organism evidence="1 3">
    <name type="scientific">Burkholderia ubonensis</name>
    <dbReference type="NCBI Taxonomy" id="101571"/>
    <lineage>
        <taxon>Bacteria</taxon>
        <taxon>Pseudomonadati</taxon>
        <taxon>Pseudomonadota</taxon>
        <taxon>Betaproteobacteria</taxon>
        <taxon>Burkholderiales</taxon>
        <taxon>Burkholderiaceae</taxon>
        <taxon>Burkholderia</taxon>
        <taxon>Burkholderia cepacia complex</taxon>
    </lineage>
</organism>
<dbReference type="Proteomes" id="UP000060630">
    <property type="component" value="Unassembled WGS sequence"/>
</dbReference>
<protein>
    <submittedName>
        <fullName evidence="1">Uncharacterized protein</fullName>
    </submittedName>
</protein>
<dbReference type="AlphaFoldDB" id="A0A119H5B5"/>
<dbReference type="EMBL" id="LNJU01000002">
    <property type="protein sequence ID" value="KWZ58730.1"/>
    <property type="molecule type" value="Genomic_DNA"/>
</dbReference>
<dbReference type="Proteomes" id="UP000070119">
    <property type="component" value="Unassembled WGS sequence"/>
</dbReference>
<dbReference type="EMBL" id="LPHD01000246">
    <property type="protein sequence ID" value="KWA67906.1"/>
    <property type="molecule type" value="Genomic_DNA"/>
</dbReference>